<organism evidence="1">
    <name type="scientific">uncultured Thiotrichaceae bacterium</name>
    <dbReference type="NCBI Taxonomy" id="298394"/>
    <lineage>
        <taxon>Bacteria</taxon>
        <taxon>Pseudomonadati</taxon>
        <taxon>Pseudomonadota</taxon>
        <taxon>Gammaproteobacteria</taxon>
        <taxon>Thiotrichales</taxon>
        <taxon>Thiotrichaceae</taxon>
        <taxon>environmental samples</taxon>
    </lineage>
</organism>
<accession>A0A6S6TMK6</accession>
<name>A0A6S6TMK6_9GAMM</name>
<reference evidence="1" key="1">
    <citation type="submission" date="2020-01" db="EMBL/GenBank/DDBJ databases">
        <authorList>
            <person name="Meier V. D."/>
            <person name="Meier V D."/>
        </authorList>
    </citation>
    <scope>NUCLEOTIDE SEQUENCE</scope>
    <source>
        <strain evidence="1">HLG_WM_MAG_07</strain>
    </source>
</reference>
<dbReference type="EMBL" id="CACVAY010000092">
    <property type="protein sequence ID" value="CAA6819317.1"/>
    <property type="molecule type" value="Genomic_DNA"/>
</dbReference>
<feature type="non-terminal residue" evidence="1">
    <location>
        <position position="1"/>
    </location>
</feature>
<dbReference type="AlphaFoldDB" id="A0A6S6TMK6"/>
<gene>
    <name evidence="1" type="ORF">HELGO_WM18666</name>
</gene>
<sequence length="38" mass="4587">TIEETFTKQYEKILEKDSIELEIQIEVLRTRLKHEGLI</sequence>
<protein>
    <submittedName>
        <fullName evidence="1">Uncharacterized protein</fullName>
    </submittedName>
</protein>
<evidence type="ECO:0000313" key="1">
    <source>
        <dbReference type="EMBL" id="CAA6819317.1"/>
    </source>
</evidence>
<proteinExistence type="predicted"/>